<name>A0A6J5NBN7_9CAUD</name>
<accession>A0A6J5NBN7</accession>
<proteinExistence type="predicted"/>
<dbReference type="EMBL" id="LR796622">
    <property type="protein sequence ID" value="CAB4154881.1"/>
    <property type="molecule type" value="Genomic_DNA"/>
</dbReference>
<reference evidence="1" key="1">
    <citation type="submission" date="2020-04" db="EMBL/GenBank/DDBJ databases">
        <authorList>
            <person name="Chiriac C."/>
            <person name="Salcher M."/>
            <person name="Ghai R."/>
            <person name="Kavagutti S V."/>
        </authorList>
    </citation>
    <scope>NUCLEOTIDE SEQUENCE</scope>
</reference>
<organism evidence="1">
    <name type="scientific">uncultured Caudovirales phage</name>
    <dbReference type="NCBI Taxonomy" id="2100421"/>
    <lineage>
        <taxon>Viruses</taxon>
        <taxon>Duplodnaviria</taxon>
        <taxon>Heunggongvirae</taxon>
        <taxon>Uroviricota</taxon>
        <taxon>Caudoviricetes</taxon>
        <taxon>Peduoviridae</taxon>
        <taxon>Maltschvirus</taxon>
        <taxon>Maltschvirus maltsch</taxon>
    </lineage>
</organism>
<gene>
    <name evidence="1" type="ORF">UFOVP645_38</name>
</gene>
<sequence>MSTIVTRAGKGAALSWTEGDANITNLNNDKMENFIVAGDSGTSQTISGGNTLTITGGTGLTSVASATDTITLNLDNTAVTAASYTYASITVDAQGRITAASNGTTPLTSGGALGTPSSGTVTNLTGTASININGTVGATTPTTGAFTTLSSTGTLTFKQPIEAIYDIGTSGGTIAPNATNGSVQKITLNSALTLNAFTSPVAGQSITLFIYGGTAYTSITSTMKFAGGVKTLTATAGCIDIVSIYYDGTNYFASLGKGYA</sequence>
<evidence type="ECO:0008006" key="2">
    <source>
        <dbReference type="Google" id="ProtNLM"/>
    </source>
</evidence>
<evidence type="ECO:0000313" key="1">
    <source>
        <dbReference type="EMBL" id="CAB4154881.1"/>
    </source>
</evidence>
<protein>
    <recommendedName>
        <fullName evidence="2">Major tropism determinant N-terminal domain-containing protein</fullName>
    </recommendedName>
</protein>